<keyword evidence="2" id="KW-1185">Reference proteome</keyword>
<dbReference type="RefSeq" id="WP_013553532.1">
    <property type="nucleotide sequence ID" value="NC_014935.1"/>
</dbReference>
<dbReference type="EMBL" id="CP002452">
    <property type="protein sequence ID" value="ADV45836.1"/>
    <property type="molecule type" value="Genomic_DNA"/>
</dbReference>
<name>E6X133_NITSE</name>
<dbReference type="Proteomes" id="UP000008633">
    <property type="component" value="Chromosome"/>
</dbReference>
<dbReference type="HOGENOM" id="CLU_184583_0_0_7"/>
<gene>
    <name evidence="1" type="ordered locus">Nitsa_0568</name>
</gene>
<dbReference type="InterPro" id="IPR013502">
    <property type="entry name" value="Uncharacterised_AF0941"/>
</dbReference>
<dbReference type="KEGG" id="nsa:Nitsa_0568"/>
<protein>
    <submittedName>
        <fullName evidence="1">Uncharacterized protein</fullName>
    </submittedName>
</protein>
<dbReference type="Pfam" id="PF14591">
    <property type="entry name" value="AF0941-like"/>
    <property type="match status" value="1"/>
</dbReference>
<dbReference type="AlphaFoldDB" id="E6X133"/>
<proteinExistence type="predicted"/>
<organism evidence="1 2">
    <name type="scientific">Nitratifractor salsuginis (strain DSM 16511 / JCM 12458 / E9I37-1)</name>
    <dbReference type="NCBI Taxonomy" id="749222"/>
    <lineage>
        <taxon>Bacteria</taxon>
        <taxon>Pseudomonadati</taxon>
        <taxon>Campylobacterota</taxon>
        <taxon>Epsilonproteobacteria</taxon>
        <taxon>Campylobacterales</taxon>
        <taxon>Sulfurovaceae</taxon>
        <taxon>Nitratifractor</taxon>
    </lineage>
</organism>
<reference evidence="1 2" key="1">
    <citation type="journal article" date="2011" name="Stand. Genomic Sci.">
        <title>Complete genome sequence of Nitratifractor salsuginis type strain (E9I37-1).</title>
        <authorList>
            <person name="Anderson I."/>
            <person name="Sikorski J."/>
            <person name="Zeytun A."/>
            <person name="Nolan M."/>
            <person name="Lapidus A."/>
            <person name="Lucas S."/>
            <person name="Hammon N."/>
            <person name="Deshpande S."/>
            <person name="Cheng J.F."/>
            <person name="Tapia R."/>
            <person name="Han C."/>
            <person name="Goodwin L."/>
            <person name="Pitluck S."/>
            <person name="Liolios K."/>
            <person name="Pagani I."/>
            <person name="Ivanova N."/>
            <person name="Huntemann M."/>
            <person name="Mavromatis K."/>
            <person name="Ovchinikova G."/>
            <person name="Pati A."/>
            <person name="Chen A."/>
            <person name="Palaniappan K."/>
            <person name="Land M."/>
            <person name="Hauser L."/>
            <person name="Brambilla E.M."/>
            <person name="Ngatchou-Djao O.D."/>
            <person name="Rohde M."/>
            <person name="Tindall B.J."/>
            <person name="Goker M."/>
            <person name="Detter J.C."/>
            <person name="Woyke T."/>
            <person name="Bristow J."/>
            <person name="Eisen J.A."/>
            <person name="Markowitz V."/>
            <person name="Hugenholtz P."/>
            <person name="Klenk H.P."/>
            <person name="Kyrpides N.C."/>
        </authorList>
    </citation>
    <scope>NUCLEOTIDE SEQUENCE [LARGE SCALE GENOMIC DNA]</scope>
    <source>
        <strain evidence="2">DSM 16511 / JCM 12458 / E9I37-1</strain>
    </source>
</reference>
<evidence type="ECO:0000313" key="1">
    <source>
        <dbReference type="EMBL" id="ADV45836.1"/>
    </source>
</evidence>
<evidence type="ECO:0000313" key="2">
    <source>
        <dbReference type="Proteomes" id="UP000008633"/>
    </source>
</evidence>
<dbReference type="STRING" id="749222.Nitsa_0568"/>
<accession>E6X133</accession>
<reference evidence="2" key="2">
    <citation type="submission" date="2011-01" db="EMBL/GenBank/DDBJ databases">
        <title>The complete genome of Nitratifractor salsuginis DSM 16511.</title>
        <authorList>
            <consortium name="US DOE Joint Genome Institute (JGI-PGF)"/>
            <person name="Lucas S."/>
            <person name="Copeland A."/>
            <person name="Lapidus A."/>
            <person name="Bruce D."/>
            <person name="Goodwin L."/>
            <person name="Pitluck S."/>
            <person name="Kyrpides N."/>
            <person name="Mavromatis K."/>
            <person name="Ivanova N."/>
            <person name="Mikhailova N."/>
            <person name="Zeytun A."/>
            <person name="Detter J.C."/>
            <person name="Tapia R."/>
            <person name="Han C."/>
            <person name="Land M."/>
            <person name="Hauser L."/>
            <person name="Markowitz V."/>
            <person name="Cheng J.-F."/>
            <person name="Hugenholtz P."/>
            <person name="Woyke T."/>
            <person name="Wu D."/>
            <person name="Tindall B."/>
            <person name="Schuetze A."/>
            <person name="Brambilla E."/>
            <person name="Klenk H.-P."/>
            <person name="Eisen J.A."/>
        </authorList>
    </citation>
    <scope>NUCLEOTIDE SEQUENCE [LARGE SCALE GENOMIC DNA]</scope>
    <source>
        <strain evidence="2">DSM 16511 / JCM 12458 / E9I37-1</strain>
    </source>
</reference>
<sequence>MSLKKKVMMMGEVKATEKLKNLLLNELMPDLEEAIDEIFAMVEKEKMISLADREELEEMQAMHAECREILIEIESGEMEEDEAEELLEDLIEVKSEE</sequence>